<dbReference type="InParanoid" id="A0A067QXQ9"/>
<keyword evidence="9" id="KW-0804">Transcription</keyword>
<name>A0A067QXQ9_ZOONE</name>
<evidence type="ECO:0000256" key="10">
    <source>
        <dbReference type="ARBA" id="ARBA00023242"/>
    </source>
</evidence>
<dbReference type="AlphaFoldDB" id="A0A067QXQ9"/>
<gene>
    <name evidence="15" type="ORF">L798_14437</name>
</gene>
<keyword evidence="7" id="KW-0677">Repeat</keyword>
<keyword evidence="10" id="KW-0539">Nucleus</keyword>
<dbReference type="STRING" id="136037.A0A067QXQ9"/>
<dbReference type="EMBL" id="KK853131">
    <property type="protein sequence ID" value="KDR10915.1"/>
    <property type="molecule type" value="Genomic_DNA"/>
</dbReference>
<dbReference type="PANTHER" id="PTHR34105">
    <property type="entry name" value="PROLINE-, GLUTAMIC ACID- AND LEUCINE-RICH PROTEIN 1"/>
    <property type="match status" value="1"/>
</dbReference>
<dbReference type="Gene3D" id="1.25.10.10">
    <property type="entry name" value="Leucine-rich Repeat Variant"/>
    <property type="match status" value="1"/>
</dbReference>
<dbReference type="eggNOG" id="ENOG502QQE7">
    <property type="taxonomic scope" value="Eukaryota"/>
</dbReference>
<dbReference type="OrthoDB" id="8189007at2759"/>
<evidence type="ECO:0000256" key="3">
    <source>
        <dbReference type="ARBA" id="ARBA00010511"/>
    </source>
</evidence>
<organism evidence="15 16">
    <name type="scientific">Zootermopsis nevadensis</name>
    <name type="common">Dampwood termite</name>
    <dbReference type="NCBI Taxonomy" id="136037"/>
    <lineage>
        <taxon>Eukaryota</taxon>
        <taxon>Metazoa</taxon>
        <taxon>Ecdysozoa</taxon>
        <taxon>Arthropoda</taxon>
        <taxon>Hexapoda</taxon>
        <taxon>Insecta</taxon>
        <taxon>Pterygota</taxon>
        <taxon>Neoptera</taxon>
        <taxon>Polyneoptera</taxon>
        <taxon>Dictyoptera</taxon>
        <taxon>Blattodea</taxon>
        <taxon>Blattoidea</taxon>
        <taxon>Termitoidae</taxon>
        <taxon>Termopsidae</taxon>
        <taxon>Zootermopsis</taxon>
    </lineage>
</organism>
<dbReference type="GO" id="GO:0006364">
    <property type="term" value="P:rRNA processing"/>
    <property type="evidence" value="ECO:0007669"/>
    <property type="project" value="TreeGrafter"/>
</dbReference>
<evidence type="ECO:0000256" key="12">
    <source>
        <dbReference type="SAM" id="MobiDB-lite"/>
    </source>
</evidence>
<feature type="domain" description="Pre-rRNA-processing protein RIX1 N-terminal" evidence="14">
    <location>
        <begin position="31"/>
        <end position="184"/>
    </location>
</feature>
<reference evidence="15 16" key="1">
    <citation type="journal article" date="2014" name="Nat. Commun.">
        <title>Molecular traces of alternative social organization in a termite genome.</title>
        <authorList>
            <person name="Terrapon N."/>
            <person name="Li C."/>
            <person name="Robertson H.M."/>
            <person name="Ji L."/>
            <person name="Meng X."/>
            <person name="Booth W."/>
            <person name="Chen Z."/>
            <person name="Childers C.P."/>
            <person name="Glastad K.M."/>
            <person name="Gokhale K."/>
            <person name="Gowin J."/>
            <person name="Gronenberg W."/>
            <person name="Hermansen R.A."/>
            <person name="Hu H."/>
            <person name="Hunt B.G."/>
            <person name="Huylmans A.K."/>
            <person name="Khalil S.M."/>
            <person name="Mitchell R.D."/>
            <person name="Munoz-Torres M.C."/>
            <person name="Mustard J.A."/>
            <person name="Pan H."/>
            <person name="Reese J.T."/>
            <person name="Scharf M.E."/>
            <person name="Sun F."/>
            <person name="Vogel H."/>
            <person name="Xiao J."/>
            <person name="Yang W."/>
            <person name="Yang Z."/>
            <person name="Yang Z."/>
            <person name="Zhou J."/>
            <person name="Zhu J."/>
            <person name="Brent C.S."/>
            <person name="Elsik C.G."/>
            <person name="Goodisman M.A."/>
            <person name="Liberles D.A."/>
            <person name="Roe R.M."/>
            <person name="Vargo E.L."/>
            <person name="Vilcinskas A."/>
            <person name="Wang J."/>
            <person name="Bornberg-Bauer E."/>
            <person name="Korb J."/>
            <person name="Zhang G."/>
            <person name="Liebig J."/>
        </authorList>
    </citation>
    <scope>NUCLEOTIDE SEQUENCE [LARGE SCALE GENOMIC DNA]</scope>
    <source>
        <tissue evidence="15">Whole organism</tissue>
    </source>
</reference>
<keyword evidence="8" id="KW-0010">Activator</keyword>
<feature type="region of interest" description="Disordered" evidence="12">
    <location>
        <begin position="775"/>
        <end position="798"/>
    </location>
</feature>
<dbReference type="FunCoup" id="A0A067QXQ9">
    <property type="interactions" value="105"/>
</dbReference>
<dbReference type="InterPro" id="IPR016024">
    <property type="entry name" value="ARM-type_fold"/>
</dbReference>
<keyword evidence="16" id="KW-1185">Reference proteome</keyword>
<dbReference type="Pfam" id="PF08166">
    <property type="entry name" value="PELP1_HEAT"/>
    <property type="match status" value="1"/>
</dbReference>
<protein>
    <recommendedName>
        <fullName evidence="4">Proline-, glutamic acid- and leucine-rich protein 1</fullName>
    </recommendedName>
    <alternativeName>
        <fullName evidence="11">Modulator of non-genomic activity of estrogen receptor</fullName>
    </alternativeName>
</protein>
<evidence type="ECO:0000313" key="16">
    <source>
        <dbReference type="Proteomes" id="UP000027135"/>
    </source>
</evidence>
<evidence type="ECO:0000256" key="1">
    <source>
        <dbReference type="ARBA" id="ARBA00004123"/>
    </source>
</evidence>
<evidence type="ECO:0000256" key="4">
    <source>
        <dbReference type="ARBA" id="ARBA00018417"/>
    </source>
</evidence>
<keyword evidence="6" id="KW-0678">Repressor</keyword>
<evidence type="ECO:0000256" key="8">
    <source>
        <dbReference type="ARBA" id="ARBA00023159"/>
    </source>
</evidence>
<dbReference type="InterPro" id="IPR012980">
    <property type="entry name" value="PELP1_middle"/>
</dbReference>
<dbReference type="PANTHER" id="PTHR34105:SF1">
    <property type="entry name" value="PROLINE-, GLUTAMIC ACID- AND LEUCINE-RICH PROTEIN 1"/>
    <property type="match status" value="1"/>
</dbReference>
<accession>A0A067QXQ9</accession>
<evidence type="ECO:0000256" key="7">
    <source>
        <dbReference type="ARBA" id="ARBA00022737"/>
    </source>
</evidence>
<dbReference type="SUPFAM" id="SSF48371">
    <property type="entry name" value="ARM repeat"/>
    <property type="match status" value="1"/>
</dbReference>
<dbReference type="OMA" id="INAMENT"/>
<evidence type="ECO:0000256" key="2">
    <source>
        <dbReference type="ARBA" id="ARBA00004496"/>
    </source>
</evidence>
<sequence>MDGMLSLFETVSQYNCNDTILQKFLKTCTENKTFLNKAPVVIQPVVANINSKLNASATRYDGLLLLKTFLPQCSVQIFGENVISWMQQCIKSIERGQNNHALASISYQVLKLLLEMSEQMPEMKRVVSGFVVTKIIDNFQQIVPQEASLSMLECLEVLMCNYGPSCGQQKNVLEKCVLQYVDSADVIVINSAARCVAFLPLLGGGGSQGANHVSRWKQQQQKVCTTLHCILDELFDNVREIPNCHSSLASCGTLSLPATSEIVPLLRIYQLMTRFINISKFLQAMLISEFPVEKAVLPDEIFGVVCRGLAVTSHTMEKKVSTDLLMVGAMMPQIHVALLKVLDSLIMCCGRNLLPYAPVICKLVLQTLKWTSAEKWAYGIEKPYGQLRVTAYNTLILWLQTSNCGSCVELISEELASVLMQDIWFEKEAVTLNVQGTYSKKKNKLRQHKPEQQQQQEQQKDVWNSIKYIPDQKANSKTCRATLQVLQWMLHSAAAFIKPSTHRLLQEATVELLFNIQRTSKVHDIPIPYGESSCRLELYRLLHTLVLEPHATWPPPTQFAVHMLSAGRSDPDLEVSSFCTAALTALEKLIHPASGTLNFPVSLEEMLESTKRYKQEYPTKAKDTSEEEEVNNYVHKRGGSGGSKQTDAYRASNSSEEVVLVCENRMQKDDEEISECEVVSLYSEESDSSVKNKATESHGLSEVVSKTHNKQEVSLVDIFDSDDEYQHKEVQSASFIDISVENGSCSNVGNSKNGLSQNCKSKVDNKIQSATPIRINKESPHIKSKNEIGTSGDLSNEDKLISNQQKGTTESYADASNRCENIICALTEKGSKEISGNTKICTAKRTVLVTENEEERENNDFVLHVQEDDHEPNPKKIKLDSPGSSIKYYKPNTETTKTNSHSNVKNSTALPIAGNEEQVVNGVAVNPKDVTEEEMLQTFVDVLSD</sequence>
<evidence type="ECO:0000256" key="6">
    <source>
        <dbReference type="ARBA" id="ARBA00022491"/>
    </source>
</evidence>
<evidence type="ECO:0000259" key="13">
    <source>
        <dbReference type="Pfam" id="PF08166"/>
    </source>
</evidence>
<evidence type="ECO:0000259" key="14">
    <source>
        <dbReference type="Pfam" id="PF08167"/>
    </source>
</evidence>
<comment type="similarity">
    <text evidence="3">Belongs to the RIX1/PELP1 family.</text>
</comment>
<comment type="subcellular location">
    <subcellularLocation>
        <location evidence="2">Cytoplasm</location>
    </subcellularLocation>
    <subcellularLocation>
        <location evidence="1">Nucleus</location>
    </subcellularLocation>
</comment>
<dbReference type="InterPro" id="IPR011989">
    <property type="entry name" value="ARM-like"/>
</dbReference>
<evidence type="ECO:0000256" key="5">
    <source>
        <dbReference type="ARBA" id="ARBA00022490"/>
    </source>
</evidence>
<dbReference type="Proteomes" id="UP000027135">
    <property type="component" value="Unassembled WGS sequence"/>
</dbReference>
<feature type="compositionally biased region" description="Basic and acidic residues" evidence="12">
    <location>
        <begin position="615"/>
        <end position="624"/>
    </location>
</feature>
<dbReference type="Pfam" id="PF08167">
    <property type="entry name" value="RIX1"/>
    <property type="match status" value="1"/>
</dbReference>
<keyword evidence="5" id="KW-0963">Cytoplasm</keyword>
<evidence type="ECO:0000256" key="9">
    <source>
        <dbReference type="ARBA" id="ARBA00023163"/>
    </source>
</evidence>
<dbReference type="GO" id="GO:0005634">
    <property type="term" value="C:nucleus"/>
    <property type="evidence" value="ECO:0007669"/>
    <property type="project" value="UniProtKB-SubCell"/>
</dbReference>
<feature type="domain" description="PELP1 middle" evidence="13">
    <location>
        <begin position="528"/>
        <end position="594"/>
    </location>
</feature>
<dbReference type="InterPro" id="IPR012583">
    <property type="entry name" value="RIX1_N"/>
</dbReference>
<feature type="region of interest" description="Disordered" evidence="12">
    <location>
        <begin position="615"/>
        <end position="651"/>
    </location>
</feature>
<evidence type="ECO:0000313" key="15">
    <source>
        <dbReference type="EMBL" id="KDR10915.1"/>
    </source>
</evidence>
<proteinExistence type="inferred from homology"/>
<evidence type="ECO:0000256" key="11">
    <source>
        <dbReference type="ARBA" id="ARBA00030054"/>
    </source>
</evidence>
<feature type="compositionally biased region" description="Basic and acidic residues" evidence="12">
    <location>
        <begin position="775"/>
        <end position="786"/>
    </location>
</feature>
<dbReference type="GO" id="GO:0005737">
    <property type="term" value="C:cytoplasm"/>
    <property type="evidence" value="ECO:0007669"/>
    <property type="project" value="UniProtKB-SubCell"/>
</dbReference>